<dbReference type="Proteomes" id="UP000708208">
    <property type="component" value="Unassembled WGS sequence"/>
</dbReference>
<dbReference type="PANTHER" id="PTHR23324">
    <property type="entry name" value="SEC14 RELATED PROTEIN"/>
    <property type="match status" value="1"/>
</dbReference>
<evidence type="ECO:0000259" key="1">
    <source>
        <dbReference type="PROSITE" id="PS50191"/>
    </source>
</evidence>
<organism evidence="2 3">
    <name type="scientific">Allacma fusca</name>
    <dbReference type="NCBI Taxonomy" id="39272"/>
    <lineage>
        <taxon>Eukaryota</taxon>
        <taxon>Metazoa</taxon>
        <taxon>Ecdysozoa</taxon>
        <taxon>Arthropoda</taxon>
        <taxon>Hexapoda</taxon>
        <taxon>Collembola</taxon>
        <taxon>Symphypleona</taxon>
        <taxon>Sminthuridae</taxon>
        <taxon>Allacma</taxon>
    </lineage>
</organism>
<proteinExistence type="predicted"/>
<dbReference type="GO" id="GO:0005737">
    <property type="term" value="C:cytoplasm"/>
    <property type="evidence" value="ECO:0007669"/>
    <property type="project" value="TreeGrafter"/>
</dbReference>
<comment type="caution">
    <text evidence="2">The sequence shown here is derived from an EMBL/GenBank/DDBJ whole genome shotgun (WGS) entry which is preliminary data.</text>
</comment>
<reference evidence="2" key="1">
    <citation type="submission" date="2021-06" db="EMBL/GenBank/DDBJ databases">
        <authorList>
            <person name="Hodson N. C."/>
            <person name="Mongue J. A."/>
            <person name="Jaron S. K."/>
        </authorList>
    </citation>
    <scope>NUCLEOTIDE SEQUENCE</scope>
</reference>
<name>A0A8J2JI78_9HEXA</name>
<feature type="non-terminal residue" evidence="2">
    <location>
        <position position="1"/>
    </location>
</feature>
<evidence type="ECO:0000313" key="2">
    <source>
        <dbReference type="EMBL" id="CAG7720266.1"/>
    </source>
</evidence>
<evidence type="ECO:0000313" key="3">
    <source>
        <dbReference type="Proteomes" id="UP000708208"/>
    </source>
</evidence>
<dbReference type="InterPro" id="IPR001251">
    <property type="entry name" value="CRAL-TRIO_dom"/>
</dbReference>
<accession>A0A8J2JI78</accession>
<dbReference type="OrthoDB" id="1434354at2759"/>
<gene>
    <name evidence="2" type="ORF">AFUS01_LOCUS9552</name>
</gene>
<keyword evidence="3" id="KW-1185">Reference proteome</keyword>
<dbReference type="EMBL" id="CAJVCH010069077">
    <property type="protein sequence ID" value="CAG7720266.1"/>
    <property type="molecule type" value="Genomic_DNA"/>
</dbReference>
<dbReference type="CDD" id="cd00170">
    <property type="entry name" value="SEC14"/>
    <property type="match status" value="1"/>
</dbReference>
<protein>
    <recommendedName>
        <fullName evidence="1">CRAL-TRIO domain-containing protein</fullName>
    </recommendedName>
</protein>
<dbReference type="AlphaFoldDB" id="A0A8J2JI78"/>
<dbReference type="PANTHER" id="PTHR23324:SF83">
    <property type="entry name" value="SEC14-LIKE PROTEIN 2"/>
    <property type="match status" value="1"/>
</dbReference>
<sequence>DKENRPVVILPFGPWNMKKAAADGNHEQCIRYICQVWETLQRKMKGKRTSEGVPMTQFNVIGDFRGLGLKTVGSFAVLEVFKGIVGQFDPNYPEVLYKCYVINASRAFQILWAVHEYQHSCTLEGRAAIIVQFPEQMNQLEVNRRS</sequence>
<dbReference type="PROSITE" id="PS50191">
    <property type="entry name" value="CRAL_TRIO"/>
    <property type="match status" value="1"/>
</dbReference>
<feature type="domain" description="CRAL-TRIO" evidence="1">
    <location>
        <begin position="1"/>
        <end position="114"/>
    </location>
</feature>
<dbReference type="InterPro" id="IPR051064">
    <property type="entry name" value="SEC14/CRAL-TRIO_domain"/>
</dbReference>
<dbReference type="Pfam" id="PF00650">
    <property type="entry name" value="CRAL_TRIO"/>
    <property type="match status" value="1"/>
</dbReference>